<gene>
    <name evidence="1" type="ORF">HYN04_08590</name>
</gene>
<reference evidence="2" key="1">
    <citation type="submission" date="2018-05" db="EMBL/GenBank/DDBJ databases">
        <title>Genome sequencing of Phenylobacterium sp. HYN0004.</title>
        <authorList>
            <person name="Yi H."/>
            <person name="Baek C."/>
        </authorList>
    </citation>
    <scope>NUCLEOTIDE SEQUENCE [LARGE SCALE GENOMIC DNA]</scope>
    <source>
        <strain evidence="2">HYN0004</strain>
    </source>
</reference>
<evidence type="ECO:0000313" key="2">
    <source>
        <dbReference type="Proteomes" id="UP000247763"/>
    </source>
</evidence>
<dbReference type="Proteomes" id="UP000247763">
    <property type="component" value="Chromosome"/>
</dbReference>
<dbReference type="EMBL" id="CP029479">
    <property type="protein sequence ID" value="AWM77817.1"/>
    <property type="molecule type" value="Genomic_DNA"/>
</dbReference>
<dbReference type="KEGG" id="phb:HYN04_08590"/>
<evidence type="ECO:0000313" key="1">
    <source>
        <dbReference type="EMBL" id="AWM77817.1"/>
    </source>
</evidence>
<dbReference type="OrthoDB" id="7594248at2"/>
<protein>
    <submittedName>
        <fullName evidence="1">Uncharacterized protein</fullName>
    </submittedName>
</protein>
<organism evidence="1 2">
    <name type="scientific">Phenylobacterium parvum</name>
    <dbReference type="NCBI Taxonomy" id="2201350"/>
    <lineage>
        <taxon>Bacteria</taxon>
        <taxon>Pseudomonadati</taxon>
        <taxon>Pseudomonadota</taxon>
        <taxon>Alphaproteobacteria</taxon>
        <taxon>Caulobacterales</taxon>
        <taxon>Caulobacteraceae</taxon>
        <taxon>Phenylobacterium</taxon>
    </lineage>
</organism>
<accession>A0A2Z3HPU3</accession>
<name>A0A2Z3HPU3_9CAUL</name>
<keyword evidence="2" id="KW-1185">Reference proteome</keyword>
<dbReference type="AlphaFoldDB" id="A0A2Z3HPU3"/>
<proteinExistence type="predicted"/>
<sequence>MKIRNREHAGHVLIAQYKKRTNEPDWYLPDDAIAAAGKLSLTNEKKIAAELGVTPWGLSDLRHLRNFISHRSGRSAINLRNATAVAKADPIIPTALCYEYALGGMRRYESWAGFMKGVAKRLVD</sequence>